<gene>
    <name evidence="1" type="ORF">IC229_21915</name>
</gene>
<evidence type="ECO:0000313" key="2">
    <source>
        <dbReference type="Proteomes" id="UP000598820"/>
    </source>
</evidence>
<sequence>MTIDLELMAVLKDIVADWADPKNQFLITANYYDQLPQGREGERWYIAHIWISQESAHNVTLTDEGLICDVHLNRHDYSLVSRILLPFDQIWNVQRVTGSLEPTPSLYYRVDKMNLHRPGDDT</sequence>
<accession>A0A927AUA7</accession>
<organism evidence="1 2">
    <name type="scientific">Spirosoma profusum</name>
    <dbReference type="NCBI Taxonomy" id="2771354"/>
    <lineage>
        <taxon>Bacteria</taxon>
        <taxon>Pseudomonadati</taxon>
        <taxon>Bacteroidota</taxon>
        <taxon>Cytophagia</taxon>
        <taxon>Cytophagales</taxon>
        <taxon>Cytophagaceae</taxon>
        <taxon>Spirosoma</taxon>
    </lineage>
</organism>
<keyword evidence="2" id="KW-1185">Reference proteome</keyword>
<comment type="caution">
    <text evidence="1">The sequence shown here is derived from an EMBL/GenBank/DDBJ whole genome shotgun (WGS) entry which is preliminary data.</text>
</comment>
<name>A0A927AUA7_9BACT</name>
<protein>
    <submittedName>
        <fullName evidence="1">Uncharacterized protein</fullName>
    </submittedName>
</protein>
<dbReference type="EMBL" id="JACWZY010000021">
    <property type="protein sequence ID" value="MBD2703317.1"/>
    <property type="molecule type" value="Genomic_DNA"/>
</dbReference>
<proteinExistence type="predicted"/>
<dbReference type="RefSeq" id="WP_190889168.1">
    <property type="nucleotide sequence ID" value="NZ_JACWZY010000021.1"/>
</dbReference>
<dbReference type="Proteomes" id="UP000598820">
    <property type="component" value="Unassembled WGS sequence"/>
</dbReference>
<evidence type="ECO:0000313" key="1">
    <source>
        <dbReference type="EMBL" id="MBD2703317.1"/>
    </source>
</evidence>
<reference evidence="1" key="1">
    <citation type="submission" date="2020-09" db="EMBL/GenBank/DDBJ databases">
        <authorList>
            <person name="Kim M.K."/>
        </authorList>
    </citation>
    <scope>NUCLEOTIDE SEQUENCE</scope>
    <source>
        <strain evidence="1">BT702</strain>
    </source>
</reference>
<dbReference type="AlphaFoldDB" id="A0A927AUA7"/>